<gene>
    <name evidence="3" type="ORF">OS493_036677</name>
</gene>
<proteinExistence type="predicted"/>
<evidence type="ECO:0000259" key="2">
    <source>
        <dbReference type="PROSITE" id="PS50245"/>
    </source>
</evidence>
<dbReference type="InterPro" id="IPR000938">
    <property type="entry name" value="CAP-Gly_domain"/>
</dbReference>
<dbReference type="InterPro" id="IPR036859">
    <property type="entry name" value="CAP-Gly_dom_sf"/>
</dbReference>
<evidence type="ECO:0000313" key="4">
    <source>
        <dbReference type="Proteomes" id="UP001163046"/>
    </source>
</evidence>
<dbReference type="Proteomes" id="UP001163046">
    <property type="component" value="Unassembled WGS sequence"/>
</dbReference>
<dbReference type="PROSITE" id="PS50245">
    <property type="entry name" value="CAP_GLY_2"/>
    <property type="match status" value="1"/>
</dbReference>
<dbReference type="SMART" id="SM01052">
    <property type="entry name" value="CAP_GLY"/>
    <property type="match status" value="1"/>
</dbReference>
<organism evidence="3 4">
    <name type="scientific">Desmophyllum pertusum</name>
    <dbReference type="NCBI Taxonomy" id="174260"/>
    <lineage>
        <taxon>Eukaryota</taxon>
        <taxon>Metazoa</taxon>
        <taxon>Cnidaria</taxon>
        <taxon>Anthozoa</taxon>
        <taxon>Hexacorallia</taxon>
        <taxon>Scleractinia</taxon>
        <taxon>Caryophylliina</taxon>
        <taxon>Caryophylliidae</taxon>
        <taxon>Desmophyllum</taxon>
    </lineage>
</organism>
<feature type="region of interest" description="Disordered" evidence="1">
    <location>
        <begin position="207"/>
        <end position="251"/>
    </location>
</feature>
<dbReference type="OrthoDB" id="4062651at2759"/>
<dbReference type="EMBL" id="MU827840">
    <property type="protein sequence ID" value="KAJ7319164.1"/>
    <property type="molecule type" value="Genomic_DNA"/>
</dbReference>
<sequence length="251" mass="27981">MEKESTFILIRDLEDPSTQGSGVLWGMLSNYVYGTLPPIALKGELFAALPADEQPVGTVGIDDKIALRGLKQKCLKVECPKEDLQVISENDAQLLLAVQSYNERCRMLSEKQDLLRWGVTENEGCQVLVWMDDLKKNVAAVVHYNGALPPYDGIMFGVEIVDPRFRNRGTTDGIFRCQRYFRCAPGAGIFVSLDKLTIPVKETDEHVKEESSQDDYTCIGDEVKPSGEDSGMESSGHSLMETELLQERART</sequence>
<dbReference type="AlphaFoldDB" id="A0A9X0CDP0"/>
<keyword evidence="4" id="KW-1185">Reference proteome</keyword>
<evidence type="ECO:0000313" key="3">
    <source>
        <dbReference type="EMBL" id="KAJ7319164.1"/>
    </source>
</evidence>
<accession>A0A9X0CDP0</accession>
<reference evidence="3" key="1">
    <citation type="submission" date="2023-01" db="EMBL/GenBank/DDBJ databases">
        <title>Genome assembly of the deep-sea coral Lophelia pertusa.</title>
        <authorList>
            <person name="Herrera S."/>
            <person name="Cordes E."/>
        </authorList>
    </citation>
    <scope>NUCLEOTIDE SEQUENCE</scope>
    <source>
        <strain evidence="3">USNM1676648</strain>
        <tissue evidence="3">Polyp</tissue>
    </source>
</reference>
<feature type="domain" description="CAP-Gly" evidence="2">
    <location>
        <begin position="146"/>
        <end position="192"/>
    </location>
</feature>
<evidence type="ECO:0000256" key="1">
    <source>
        <dbReference type="SAM" id="MobiDB-lite"/>
    </source>
</evidence>
<comment type="caution">
    <text evidence="3">The sequence shown here is derived from an EMBL/GenBank/DDBJ whole genome shotgun (WGS) entry which is preliminary data.</text>
</comment>
<dbReference type="Pfam" id="PF01302">
    <property type="entry name" value="CAP_GLY"/>
    <property type="match status" value="1"/>
</dbReference>
<dbReference type="SUPFAM" id="SSF74924">
    <property type="entry name" value="Cap-Gly domain"/>
    <property type="match status" value="1"/>
</dbReference>
<name>A0A9X0CDP0_9CNID</name>
<protein>
    <recommendedName>
        <fullName evidence="2">CAP-Gly domain-containing protein</fullName>
    </recommendedName>
</protein>
<dbReference type="Gene3D" id="2.30.30.190">
    <property type="entry name" value="CAP Gly-rich-like domain"/>
    <property type="match status" value="1"/>
</dbReference>